<dbReference type="InterPro" id="IPR014911">
    <property type="entry name" value="PilS_N"/>
</dbReference>
<keyword evidence="2" id="KW-1133">Transmembrane helix</keyword>
<evidence type="ECO:0000259" key="3">
    <source>
        <dbReference type="Pfam" id="PF08805"/>
    </source>
</evidence>
<gene>
    <name evidence="4" type="ORF">EV679_1414</name>
</gene>
<organism evidence="4 5">
    <name type="scientific">Kerstersia gyiorum</name>
    <dbReference type="NCBI Taxonomy" id="206506"/>
    <lineage>
        <taxon>Bacteria</taxon>
        <taxon>Pseudomonadati</taxon>
        <taxon>Pseudomonadota</taxon>
        <taxon>Betaproteobacteria</taxon>
        <taxon>Burkholderiales</taxon>
        <taxon>Alcaligenaceae</taxon>
        <taxon>Kerstersia</taxon>
    </lineage>
</organism>
<dbReference type="PROSITE" id="PS00409">
    <property type="entry name" value="PROKAR_NTER_METHYL"/>
    <property type="match status" value="1"/>
</dbReference>
<evidence type="ECO:0000313" key="5">
    <source>
        <dbReference type="Proteomes" id="UP000292039"/>
    </source>
</evidence>
<evidence type="ECO:0000256" key="1">
    <source>
        <dbReference type="SAM" id="MobiDB-lite"/>
    </source>
</evidence>
<comment type="caution">
    <text evidence="4">The sequence shown here is derived from an EMBL/GenBank/DDBJ whole genome shotgun (WGS) entry which is preliminary data.</text>
</comment>
<dbReference type="SUPFAM" id="SSF54523">
    <property type="entry name" value="Pili subunits"/>
    <property type="match status" value="1"/>
</dbReference>
<dbReference type="Proteomes" id="UP000292039">
    <property type="component" value="Unassembled WGS sequence"/>
</dbReference>
<feature type="domain" description="Type 4 secretion system PilS N-terminal" evidence="3">
    <location>
        <begin position="143"/>
        <end position="231"/>
    </location>
</feature>
<feature type="transmembrane region" description="Helical" evidence="2">
    <location>
        <begin position="46"/>
        <end position="68"/>
    </location>
</feature>
<dbReference type="RefSeq" id="WP_130486841.1">
    <property type="nucleotide sequence ID" value="NZ_CBCSEB010000016.1"/>
</dbReference>
<evidence type="ECO:0000256" key="2">
    <source>
        <dbReference type="SAM" id="Phobius"/>
    </source>
</evidence>
<dbReference type="Gene3D" id="3.30.1690.10">
    <property type="entry name" value="TcpA-like pilin"/>
    <property type="match status" value="1"/>
</dbReference>
<dbReference type="InterPro" id="IPR045584">
    <property type="entry name" value="Pilin-like"/>
</dbReference>
<dbReference type="InterPro" id="IPR012902">
    <property type="entry name" value="N_methyl_site"/>
</dbReference>
<dbReference type="AlphaFoldDB" id="A0A4Q7MQE1"/>
<dbReference type="Pfam" id="PF08805">
    <property type="entry name" value="PilS"/>
    <property type="match status" value="1"/>
</dbReference>
<proteinExistence type="predicted"/>
<sequence>MQPVIQSLPRHLATSRSRPLPERQALQGRPGFPDQPLPWRQGGFSLIEISIVGAIILLISMVAVPMIGNYITENKVPKVGDELLRFMVRMRVGANGAGDLPYAGVNNGVLVNAMKDSSVLRVAGEGATGIVKHGLGGGAGSTSGTVTLAPASAAGAGNGSAFRLSLINVSHAACPGLASILQQVASVISISGGKTSGEVKNSAASPALAYNPLKAESYCQNGDVNSFVFTVQ</sequence>
<evidence type="ECO:0000313" key="4">
    <source>
        <dbReference type="EMBL" id="RZS70026.1"/>
    </source>
</evidence>
<keyword evidence="2" id="KW-0472">Membrane</keyword>
<feature type="region of interest" description="Disordered" evidence="1">
    <location>
        <begin position="1"/>
        <end position="34"/>
    </location>
</feature>
<dbReference type="EMBL" id="SGWZ01000002">
    <property type="protein sequence ID" value="RZS70026.1"/>
    <property type="molecule type" value="Genomic_DNA"/>
</dbReference>
<accession>A0A4Q7MQE1</accession>
<keyword evidence="2" id="KW-0812">Transmembrane</keyword>
<name>A0A4Q7MQE1_9BURK</name>
<protein>
    <submittedName>
        <fullName evidence="4">PilS-like protein</fullName>
    </submittedName>
</protein>
<reference evidence="4 5" key="1">
    <citation type="submission" date="2019-02" db="EMBL/GenBank/DDBJ databases">
        <title>Genomic Encyclopedia of Type Strains, Phase IV (KMG-IV): sequencing the most valuable type-strain genomes for metagenomic binning, comparative biology and taxonomic classification.</title>
        <authorList>
            <person name="Goeker M."/>
        </authorList>
    </citation>
    <scope>NUCLEOTIDE SEQUENCE [LARGE SCALE GENOMIC DNA]</scope>
    <source>
        <strain evidence="4 5">DSM 16618</strain>
    </source>
</reference>